<proteinExistence type="predicted"/>
<reference evidence="2" key="1">
    <citation type="submission" date="2022-10" db="EMBL/GenBank/DDBJ databases">
        <title>Adaptive evolution leads to modifications in subtelomeric GC content in a zoonotic Cryptosporidium species.</title>
        <authorList>
            <person name="Li J."/>
            <person name="Feng Y."/>
            <person name="Xiao L."/>
        </authorList>
    </citation>
    <scope>NUCLEOTIDE SEQUENCE</scope>
    <source>
        <strain evidence="2">25894</strain>
    </source>
</reference>
<sequence>MEKTSISAQGLNPIVGGYTGTMNSNGSHNSGVGVSNIPGVGTLPGLGYQSGVPLIGGLLGQGGAIPIPGPHPPVAAITAANPFLAPQLVVGAGNHSFPLVYNGMQSIGGQQGQRMEPGEEDASTRQSGSAATQMILQEVSKNRGQGHPSNAIPILTVPPEQPPPQTQTINPGEESSVPAQTTPPQPTLALTPLGLIPILPKTGSTAPTTSTGAEVGTTGVTDAAGVEAGAGAARPQNQSQNSVTPLFQNPAAIQQTLRQAQTAQGLSTSHPNSNPSADTNVSHPGSLLTPYELNCLQGSGPCAISNGRETKAEGLPTDVGSDLLQRVSNTAESNEIRELYEQKEPAADSRMTDVDVFNRKTALGGYLAKAAAAGLPATPSARTRPAATANAAEAAANKGLGLGCDLFKPAAAATTATATATTASTAAATAASTAASTTAATTTATTTAATTTAAAATAATEDPESPTAPGPSEPPEFGATARHASCAGISPHWRANSSIGRAPSGFPALASSSPASAVAVAAVPAVYGGFSLGSGFRAVGCFCPGLHSLIGSGRRVRRCGRYRRETGCERGSPAAVAAASLPATATAAAAPTAVTVPPAAAAAATAPPEQLDRGRAPCSVGS</sequence>
<keyword evidence="3" id="KW-1185">Reference proteome</keyword>
<feature type="region of interest" description="Disordered" evidence="1">
    <location>
        <begin position="108"/>
        <end position="130"/>
    </location>
</feature>
<dbReference type="EMBL" id="JAPCXB010000015">
    <property type="protein sequence ID" value="KAJ1614853.1"/>
    <property type="molecule type" value="Genomic_DNA"/>
</dbReference>
<dbReference type="Proteomes" id="UP001071777">
    <property type="component" value="Unassembled WGS sequence"/>
</dbReference>
<organism evidence="2 3">
    <name type="scientific">Cryptosporidium canis</name>
    <dbReference type="NCBI Taxonomy" id="195482"/>
    <lineage>
        <taxon>Eukaryota</taxon>
        <taxon>Sar</taxon>
        <taxon>Alveolata</taxon>
        <taxon>Apicomplexa</taxon>
        <taxon>Conoidasida</taxon>
        <taxon>Coccidia</taxon>
        <taxon>Eucoccidiorida</taxon>
        <taxon>Eimeriorina</taxon>
        <taxon>Cryptosporidiidae</taxon>
        <taxon>Cryptosporidium</taxon>
    </lineage>
</organism>
<evidence type="ECO:0000256" key="1">
    <source>
        <dbReference type="SAM" id="MobiDB-lite"/>
    </source>
</evidence>
<feature type="region of interest" description="Disordered" evidence="1">
    <location>
        <begin position="256"/>
        <end position="285"/>
    </location>
</feature>
<feature type="compositionally biased region" description="Low complexity" evidence="1">
    <location>
        <begin position="432"/>
        <end position="460"/>
    </location>
</feature>
<feature type="region of interest" description="Disordered" evidence="1">
    <location>
        <begin position="142"/>
        <end position="191"/>
    </location>
</feature>
<evidence type="ECO:0000313" key="3">
    <source>
        <dbReference type="Proteomes" id="UP001071777"/>
    </source>
</evidence>
<evidence type="ECO:0000313" key="2">
    <source>
        <dbReference type="EMBL" id="KAJ1614853.1"/>
    </source>
</evidence>
<accession>A0ABQ8PAU6</accession>
<feature type="compositionally biased region" description="Polar residues" evidence="1">
    <location>
        <begin position="256"/>
        <end position="283"/>
    </location>
</feature>
<feature type="region of interest" description="Disordered" evidence="1">
    <location>
        <begin position="432"/>
        <end position="480"/>
    </location>
</feature>
<feature type="region of interest" description="Disordered" evidence="1">
    <location>
        <begin position="601"/>
        <end position="622"/>
    </location>
</feature>
<gene>
    <name evidence="2" type="ORF">OJ252_441</name>
</gene>
<comment type="caution">
    <text evidence="2">The sequence shown here is derived from an EMBL/GenBank/DDBJ whole genome shotgun (WGS) entry which is preliminary data.</text>
</comment>
<name>A0ABQ8PAU6_9CRYT</name>
<protein>
    <submittedName>
        <fullName evidence="2">Uncharacterized protein</fullName>
    </submittedName>
</protein>